<sequence>MSGRGHTVGGSRGGGGRTTEHGRRRPRGGNDWWGKVRGRVGDGGGGRWEGVTVEVGNLEERIRSCYAEPLI</sequence>
<evidence type="ECO:0000313" key="2">
    <source>
        <dbReference type="EMBL" id="RDY12824.1"/>
    </source>
</evidence>
<dbReference type="AlphaFoldDB" id="A0A371ICU5"/>
<keyword evidence="3" id="KW-1185">Reference proteome</keyword>
<feature type="compositionally biased region" description="Gly residues" evidence="1">
    <location>
        <begin position="1"/>
        <end position="17"/>
    </location>
</feature>
<dbReference type="EMBL" id="QJKJ01000397">
    <property type="protein sequence ID" value="RDY12824.1"/>
    <property type="molecule type" value="Genomic_DNA"/>
</dbReference>
<evidence type="ECO:0000313" key="3">
    <source>
        <dbReference type="Proteomes" id="UP000257109"/>
    </source>
</evidence>
<feature type="non-terminal residue" evidence="2">
    <location>
        <position position="1"/>
    </location>
</feature>
<feature type="region of interest" description="Disordered" evidence="1">
    <location>
        <begin position="1"/>
        <end position="48"/>
    </location>
</feature>
<evidence type="ECO:0000256" key="1">
    <source>
        <dbReference type="SAM" id="MobiDB-lite"/>
    </source>
</evidence>
<dbReference type="Proteomes" id="UP000257109">
    <property type="component" value="Unassembled WGS sequence"/>
</dbReference>
<gene>
    <name evidence="2" type="ORF">CR513_02330</name>
</gene>
<comment type="caution">
    <text evidence="2">The sequence shown here is derived from an EMBL/GenBank/DDBJ whole genome shotgun (WGS) entry which is preliminary data.</text>
</comment>
<organism evidence="2 3">
    <name type="scientific">Mucuna pruriens</name>
    <name type="common">Velvet bean</name>
    <name type="synonym">Dolichos pruriens</name>
    <dbReference type="NCBI Taxonomy" id="157652"/>
    <lineage>
        <taxon>Eukaryota</taxon>
        <taxon>Viridiplantae</taxon>
        <taxon>Streptophyta</taxon>
        <taxon>Embryophyta</taxon>
        <taxon>Tracheophyta</taxon>
        <taxon>Spermatophyta</taxon>
        <taxon>Magnoliopsida</taxon>
        <taxon>eudicotyledons</taxon>
        <taxon>Gunneridae</taxon>
        <taxon>Pentapetalae</taxon>
        <taxon>rosids</taxon>
        <taxon>fabids</taxon>
        <taxon>Fabales</taxon>
        <taxon>Fabaceae</taxon>
        <taxon>Papilionoideae</taxon>
        <taxon>50 kb inversion clade</taxon>
        <taxon>NPAAA clade</taxon>
        <taxon>indigoferoid/millettioid clade</taxon>
        <taxon>Phaseoleae</taxon>
        <taxon>Mucuna</taxon>
    </lineage>
</organism>
<name>A0A371ICU5_MUCPR</name>
<protein>
    <submittedName>
        <fullName evidence="2">Uncharacterized protein</fullName>
    </submittedName>
</protein>
<accession>A0A371ICU5</accession>
<proteinExistence type="predicted"/>
<reference evidence="2" key="1">
    <citation type="submission" date="2018-05" db="EMBL/GenBank/DDBJ databases">
        <title>Draft genome of Mucuna pruriens seed.</title>
        <authorList>
            <person name="Nnadi N.E."/>
            <person name="Vos R."/>
            <person name="Hasami M.H."/>
            <person name="Devisetty U.K."/>
            <person name="Aguiy J.C."/>
        </authorList>
    </citation>
    <scope>NUCLEOTIDE SEQUENCE [LARGE SCALE GENOMIC DNA]</scope>
    <source>
        <strain evidence="2">JCA_2017</strain>
    </source>
</reference>